<evidence type="ECO:0000256" key="1">
    <source>
        <dbReference type="SAM" id="Phobius"/>
    </source>
</evidence>
<accession>A0A9P6HJW6</accession>
<feature type="transmembrane region" description="Helical" evidence="1">
    <location>
        <begin position="115"/>
        <end position="139"/>
    </location>
</feature>
<name>A0A9P6HJW6_9AGAM</name>
<dbReference type="AlphaFoldDB" id="A0A9P6HJW6"/>
<reference evidence="2" key="2">
    <citation type="submission" date="2020-11" db="EMBL/GenBank/DDBJ databases">
        <authorList>
            <consortium name="DOE Joint Genome Institute"/>
            <person name="Kuo A."/>
            <person name="Miyauchi S."/>
            <person name="Kiss E."/>
            <person name="Drula E."/>
            <person name="Kohler A."/>
            <person name="Sanchez-Garcia M."/>
            <person name="Andreopoulos B."/>
            <person name="Barry K.W."/>
            <person name="Bonito G."/>
            <person name="Buee M."/>
            <person name="Carver A."/>
            <person name="Chen C."/>
            <person name="Cichocki N."/>
            <person name="Clum A."/>
            <person name="Culley D."/>
            <person name="Crous P.W."/>
            <person name="Fauchery L."/>
            <person name="Girlanda M."/>
            <person name="Hayes R."/>
            <person name="Keri Z."/>
            <person name="Labutti K."/>
            <person name="Lipzen A."/>
            <person name="Lombard V."/>
            <person name="Magnuson J."/>
            <person name="Maillard F."/>
            <person name="Morin E."/>
            <person name="Murat C."/>
            <person name="Nolan M."/>
            <person name="Ohm R."/>
            <person name="Pangilinan J."/>
            <person name="Pereira M."/>
            <person name="Perotto S."/>
            <person name="Peter M."/>
            <person name="Riley R."/>
            <person name="Sitrit Y."/>
            <person name="Stielow B."/>
            <person name="Szollosi G."/>
            <person name="Zifcakova L."/>
            <person name="Stursova M."/>
            <person name="Spatafora J.W."/>
            <person name="Tedersoo L."/>
            <person name="Vaario L.-M."/>
            <person name="Yamada A."/>
            <person name="Yan M."/>
            <person name="Wang P."/>
            <person name="Xu J."/>
            <person name="Bruns T."/>
            <person name="Baldrian P."/>
            <person name="Vilgalys R."/>
            <person name="Henrissat B."/>
            <person name="Grigoriev I.V."/>
            <person name="Hibbett D."/>
            <person name="Nagy L.G."/>
            <person name="Martin F.M."/>
        </authorList>
    </citation>
    <scope>NUCLEOTIDE SEQUENCE</scope>
    <source>
        <strain evidence="2">UH-Tt-Lm1</strain>
    </source>
</reference>
<keyword evidence="1" id="KW-0812">Transmembrane</keyword>
<evidence type="ECO:0000313" key="3">
    <source>
        <dbReference type="Proteomes" id="UP000736335"/>
    </source>
</evidence>
<dbReference type="Proteomes" id="UP000736335">
    <property type="component" value="Unassembled WGS sequence"/>
</dbReference>
<reference evidence="2" key="1">
    <citation type="journal article" date="2020" name="Nat. Commun.">
        <title>Large-scale genome sequencing of mycorrhizal fungi provides insights into the early evolution of symbiotic traits.</title>
        <authorList>
            <person name="Miyauchi S."/>
            <person name="Kiss E."/>
            <person name="Kuo A."/>
            <person name="Drula E."/>
            <person name="Kohler A."/>
            <person name="Sanchez-Garcia M."/>
            <person name="Morin E."/>
            <person name="Andreopoulos B."/>
            <person name="Barry K.W."/>
            <person name="Bonito G."/>
            <person name="Buee M."/>
            <person name="Carver A."/>
            <person name="Chen C."/>
            <person name="Cichocki N."/>
            <person name="Clum A."/>
            <person name="Culley D."/>
            <person name="Crous P.W."/>
            <person name="Fauchery L."/>
            <person name="Girlanda M."/>
            <person name="Hayes R.D."/>
            <person name="Keri Z."/>
            <person name="LaButti K."/>
            <person name="Lipzen A."/>
            <person name="Lombard V."/>
            <person name="Magnuson J."/>
            <person name="Maillard F."/>
            <person name="Murat C."/>
            <person name="Nolan M."/>
            <person name="Ohm R.A."/>
            <person name="Pangilinan J."/>
            <person name="Pereira M.F."/>
            <person name="Perotto S."/>
            <person name="Peter M."/>
            <person name="Pfister S."/>
            <person name="Riley R."/>
            <person name="Sitrit Y."/>
            <person name="Stielow J.B."/>
            <person name="Szollosi G."/>
            <person name="Zifcakova L."/>
            <person name="Stursova M."/>
            <person name="Spatafora J.W."/>
            <person name="Tedersoo L."/>
            <person name="Vaario L.M."/>
            <person name="Yamada A."/>
            <person name="Yan M."/>
            <person name="Wang P."/>
            <person name="Xu J."/>
            <person name="Bruns T."/>
            <person name="Baldrian P."/>
            <person name="Vilgalys R."/>
            <person name="Dunand C."/>
            <person name="Henrissat B."/>
            <person name="Grigoriev I.V."/>
            <person name="Hibbett D."/>
            <person name="Nagy L.G."/>
            <person name="Martin F.M."/>
        </authorList>
    </citation>
    <scope>NUCLEOTIDE SEQUENCE</scope>
    <source>
        <strain evidence="2">UH-Tt-Lm1</strain>
    </source>
</reference>
<feature type="transmembrane region" description="Helical" evidence="1">
    <location>
        <begin position="82"/>
        <end position="103"/>
    </location>
</feature>
<keyword evidence="1" id="KW-0472">Membrane</keyword>
<dbReference type="EMBL" id="WIUZ02000004">
    <property type="protein sequence ID" value="KAF9788322.1"/>
    <property type="molecule type" value="Genomic_DNA"/>
</dbReference>
<evidence type="ECO:0000313" key="2">
    <source>
        <dbReference type="EMBL" id="KAF9788322.1"/>
    </source>
</evidence>
<gene>
    <name evidence="2" type="ORF">BJ322DRAFT_1106328</name>
</gene>
<organism evidence="2 3">
    <name type="scientific">Thelephora terrestris</name>
    <dbReference type="NCBI Taxonomy" id="56493"/>
    <lineage>
        <taxon>Eukaryota</taxon>
        <taxon>Fungi</taxon>
        <taxon>Dikarya</taxon>
        <taxon>Basidiomycota</taxon>
        <taxon>Agaricomycotina</taxon>
        <taxon>Agaricomycetes</taxon>
        <taxon>Thelephorales</taxon>
        <taxon>Thelephoraceae</taxon>
        <taxon>Thelephora</taxon>
    </lineage>
</organism>
<keyword evidence="1" id="KW-1133">Transmembrane helix</keyword>
<proteinExistence type="predicted"/>
<feature type="transmembrane region" description="Helical" evidence="1">
    <location>
        <begin position="51"/>
        <end position="70"/>
    </location>
</feature>
<feature type="transmembrane region" description="Helical" evidence="1">
    <location>
        <begin position="12"/>
        <end position="31"/>
    </location>
</feature>
<sequence>MSVQPNLRHPLSAVFLLHGLLEAPLIVQGLWFPQSLPFLGMNNTTLVLVKLLNAISLGTCITSLLCYKFFPGKRAVAMGLSLYHTVVFTVLLQAPRFIPISFGPQFEANNLTPEIAWGILHGIIGLAFGFWWQATVGVAQAARNIKTQ</sequence>
<protein>
    <submittedName>
        <fullName evidence="2">Uncharacterized protein</fullName>
    </submittedName>
</protein>
<keyword evidence="3" id="KW-1185">Reference proteome</keyword>
<comment type="caution">
    <text evidence="2">The sequence shown here is derived from an EMBL/GenBank/DDBJ whole genome shotgun (WGS) entry which is preliminary data.</text>
</comment>
<dbReference type="OrthoDB" id="2550823at2759"/>